<dbReference type="STRING" id="610380.E2C8J8"/>
<name>E2C8J8_HARSA</name>
<dbReference type="AlphaFoldDB" id="E2C8J8"/>
<gene>
    <name evidence="2" type="ORF">EAI_09730</name>
</gene>
<protein>
    <submittedName>
        <fullName evidence="2">Uncharacterized protein</fullName>
    </submittedName>
</protein>
<feature type="region of interest" description="Disordered" evidence="1">
    <location>
        <begin position="440"/>
        <end position="477"/>
    </location>
</feature>
<feature type="region of interest" description="Disordered" evidence="1">
    <location>
        <begin position="365"/>
        <end position="425"/>
    </location>
</feature>
<evidence type="ECO:0000313" key="2">
    <source>
        <dbReference type="EMBL" id="EFN75728.1"/>
    </source>
</evidence>
<feature type="compositionally biased region" description="Basic and acidic residues" evidence="1">
    <location>
        <begin position="457"/>
        <end position="468"/>
    </location>
</feature>
<feature type="compositionally biased region" description="Low complexity" evidence="1">
    <location>
        <begin position="376"/>
        <end position="414"/>
    </location>
</feature>
<proteinExistence type="predicted"/>
<organism evidence="3">
    <name type="scientific">Harpegnathos saltator</name>
    <name type="common">Jerdon's jumping ant</name>
    <dbReference type="NCBI Taxonomy" id="610380"/>
    <lineage>
        <taxon>Eukaryota</taxon>
        <taxon>Metazoa</taxon>
        <taxon>Ecdysozoa</taxon>
        <taxon>Arthropoda</taxon>
        <taxon>Hexapoda</taxon>
        <taxon>Insecta</taxon>
        <taxon>Pterygota</taxon>
        <taxon>Neoptera</taxon>
        <taxon>Endopterygota</taxon>
        <taxon>Hymenoptera</taxon>
        <taxon>Apocrita</taxon>
        <taxon>Aculeata</taxon>
        <taxon>Formicoidea</taxon>
        <taxon>Formicidae</taxon>
        <taxon>Ponerinae</taxon>
        <taxon>Ponerini</taxon>
        <taxon>Harpegnathos</taxon>
    </lineage>
</organism>
<feature type="compositionally biased region" description="Polar residues" evidence="1">
    <location>
        <begin position="365"/>
        <end position="375"/>
    </location>
</feature>
<feature type="region of interest" description="Disordered" evidence="1">
    <location>
        <begin position="266"/>
        <end position="291"/>
    </location>
</feature>
<dbReference type="OrthoDB" id="6021714at2759"/>
<feature type="compositionally biased region" description="Gly residues" evidence="1">
    <location>
        <begin position="447"/>
        <end position="456"/>
    </location>
</feature>
<dbReference type="Proteomes" id="UP000008237">
    <property type="component" value="Unassembled WGS sequence"/>
</dbReference>
<dbReference type="InParanoid" id="E2C8J8"/>
<keyword evidence="3" id="KW-1185">Reference proteome</keyword>
<feature type="region of interest" description="Disordered" evidence="1">
    <location>
        <begin position="134"/>
        <end position="156"/>
    </location>
</feature>
<dbReference type="EMBL" id="GL453666">
    <property type="protein sequence ID" value="EFN75728.1"/>
    <property type="molecule type" value="Genomic_DNA"/>
</dbReference>
<accession>E2C8J8</accession>
<evidence type="ECO:0000313" key="3">
    <source>
        <dbReference type="Proteomes" id="UP000008237"/>
    </source>
</evidence>
<feature type="compositionally biased region" description="Low complexity" evidence="1">
    <location>
        <begin position="201"/>
        <end position="213"/>
    </location>
</feature>
<evidence type="ECO:0000256" key="1">
    <source>
        <dbReference type="SAM" id="MobiDB-lite"/>
    </source>
</evidence>
<feature type="region of interest" description="Disordered" evidence="1">
    <location>
        <begin position="323"/>
        <end position="349"/>
    </location>
</feature>
<feature type="region of interest" description="Disordered" evidence="1">
    <location>
        <begin position="201"/>
        <end position="228"/>
    </location>
</feature>
<reference evidence="2 3" key="1">
    <citation type="journal article" date="2010" name="Science">
        <title>Genomic comparison of the ants Camponotus floridanus and Harpegnathos saltator.</title>
        <authorList>
            <person name="Bonasio R."/>
            <person name="Zhang G."/>
            <person name="Ye C."/>
            <person name="Mutti N.S."/>
            <person name="Fang X."/>
            <person name="Qin N."/>
            <person name="Donahue G."/>
            <person name="Yang P."/>
            <person name="Li Q."/>
            <person name="Li C."/>
            <person name="Zhang P."/>
            <person name="Huang Z."/>
            <person name="Berger S.L."/>
            <person name="Reinberg D."/>
            <person name="Wang J."/>
            <person name="Liebig J."/>
        </authorList>
    </citation>
    <scope>NUCLEOTIDE SEQUENCE [LARGE SCALE GENOMIC DNA]</scope>
    <source>
        <strain evidence="2 3">R22 G/1</strain>
    </source>
</reference>
<sequence>MNKGFLTFSEDQPGLTMLKDEPEDLTHLAPTPGDVCVPLEDPPFLSDMLDEFILGNDNYCQLLSPGGALAPELRSATDLGESLKDTDLVNITRTKIGTDRLADSDPFMYGDSPESPCGIDSSAVSSCLSKYRQSPERSVDSLGSPTGGSGGDGLSEDEMLMLGISDSIADDELALRAPYIPMSDQDEALELLISDEMVMWGSSQSSDKGSSKWLSDDREQRGSESSLAQLLRTEQVTASRRYNDYGGGLVNPAQVFGQIPRKNAAFESGRWSTSQERADRPSKRIHAPCPDLESEHKRLKCEGSPFERRDVVLGVRPEDTALTRQQQLQLQRPSTTAARRKQGLGGGCGSQLLRRLVSQTPGVASLRTSNDVNGASLSSSSLLSSSSSSSSLSPSSSSLSPSSSSSSSSSSLPPNGGIGGLSRDSPERIRVLDGIIDSFAESEGDRGGGGGGGGQRRGNDGHGRDRDGGLNGLNNIDASRRNPTCGVGSSVLMNLLVSGCDVSAGYVCLVKPKSAKGIASI</sequence>